<organism evidence="4 5">
    <name type="scientific">Marasmiellus scandens</name>
    <dbReference type="NCBI Taxonomy" id="2682957"/>
    <lineage>
        <taxon>Eukaryota</taxon>
        <taxon>Fungi</taxon>
        <taxon>Dikarya</taxon>
        <taxon>Basidiomycota</taxon>
        <taxon>Agaricomycotina</taxon>
        <taxon>Agaricomycetes</taxon>
        <taxon>Agaricomycetidae</taxon>
        <taxon>Agaricales</taxon>
        <taxon>Marasmiineae</taxon>
        <taxon>Omphalotaceae</taxon>
        <taxon>Marasmiellus</taxon>
    </lineage>
</organism>
<dbReference type="PANTHER" id="PTHR44169">
    <property type="entry name" value="NADPH-DEPENDENT 1-ACYLDIHYDROXYACETONE PHOSPHATE REDUCTASE"/>
    <property type="match status" value="1"/>
</dbReference>
<reference evidence="4 5" key="1">
    <citation type="submission" date="2024-01" db="EMBL/GenBank/DDBJ databases">
        <title>A draft genome for the cacao thread blight pathogen Marasmiellus scandens.</title>
        <authorList>
            <person name="Baruah I.K."/>
            <person name="Leung J."/>
            <person name="Bukari Y."/>
            <person name="Amoako-Attah I."/>
            <person name="Meinhardt L.W."/>
            <person name="Bailey B.A."/>
            <person name="Cohen S.P."/>
        </authorList>
    </citation>
    <scope>NUCLEOTIDE SEQUENCE [LARGE SCALE GENOMIC DNA]</scope>
    <source>
        <strain evidence="4 5">GH-19</strain>
    </source>
</reference>
<proteinExistence type="inferred from homology"/>
<evidence type="ECO:0000256" key="1">
    <source>
        <dbReference type="ARBA" id="ARBA00006484"/>
    </source>
</evidence>
<accession>A0ABR1JQE0</accession>
<name>A0ABR1JQE0_9AGAR</name>
<dbReference type="EC" id="1.1.1.101" evidence="4"/>
<dbReference type="Pfam" id="PF00106">
    <property type="entry name" value="adh_short"/>
    <property type="match status" value="1"/>
</dbReference>
<dbReference type="InterPro" id="IPR002347">
    <property type="entry name" value="SDR_fam"/>
</dbReference>
<evidence type="ECO:0000313" key="4">
    <source>
        <dbReference type="EMBL" id="KAK7464296.1"/>
    </source>
</evidence>
<evidence type="ECO:0000313" key="5">
    <source>
        <dbReference type="Proteomes" id="UP001498398"/>
    </source>
</evidence>
<dbReference type="InterPro" id="IPR020904">
    <property type="entry name" value="Sc_DH/Rdtase_CS"/>
</dbReference>
<dbReference type="EMBL" id="JBANRG010000008">
    <property type="protein sequence ID" value="KAK7464296.1"/>
    <property type="molecule type" value="Genomic_DNA"/>
</dbReference>
<keyword evidence="3 4" id="KW-0560">Oxidoreductase</keyword>
<evidence type="ECO:0000256" key="3">
    <source>
        <dbReference type="ARBA" id="ARBA00023002"/>
    </source>
</evidence>
<dbReference type="PROSITE" id="PS00061">
    <property type="entry name" value="ADH_SHORT"/>
    <property type="match status" value="1"/>
</dbReference>
<comment type="similarity">
    <text evidence="1">Belongs to the short-chain dehydrogenases/reductases (SDR) family.</text>
</comment>
<keyword evidence="2" id="KW-0521">NADP</keyword>
<dbReference type="Proteomes" id="UP001498398">
    <property type="component" value="Unassembled WGS sequence"/>
</dbReference>
<dbReference type="Gene3D" id="3.40.50.720">
    <property type="entry name" value="NAD(P)-binding Rossmann-like Domain"/>
    <property type="match status" value="1"/>
</dbReference>
<evidence type="ECO:0000256" key="2">
    <source>
        <dbReference type="ARBA" id="ARBA00022857"/>
    </source>
</evidence>
<dbReference type="SUPFAM" id="SSF51735">
    <property type="entry name" value="NAD(P)-binding Rossmann-fold domains"/>
    <property type="match status" value="1"/>
</dbReference>
<sequence length="183" mass="20498">MRTTHAVIPRMAKQVSDPEVKQKPWKPLFVVIGSIRAEMSSPWSGLYGSSKAAVRSYTETLQMECRPLGINVMLVNPGAITSNIVKNQGSQATNYSLPENSLYKNYIPAIINTMYQSQSRRYGSMDSFEFADKVSKKILSKNPPQLLRLGGSVGIMIFLQWLPRTWALGIIWRALSGTKWAKS</sequence>
<protein>
    <submittedName>
        <fullName evidence="4">NADPH-dependent 1-acyl dihydroxyacetone phosphate reductase</fullName>
        <ecNumber evidence="4">1.1.1.101</ecNumber>
    </submittedName>
</protein>
<comment type="caution">
    <text evidence="4">The sequence shown here is derived from an EMBL/GenBank/DDBJ whole genome shotgun (WGS) entry which is preliminary data.</text>
</comment>
<keyword evidence="5" id="KW-1185">Reference proteome</keyword>
<dbReference type="GO" id="GO:0000140">
    <property type="term" value="F:acylglycerone-phosphate reductase (NADP+) activity"/>
    <property type="evidence" value="ECO:0007669"/>
    <property type="project" value="UniProtKB-EC"/>
</dbReference>
<dbReference type="InterPro" id="IPR036291">
    <property type="entry name" value="NAD(P)-bd_dom_sf"/>
</dbReference>
<gene>
    <name evidence="4" type="primary">AYR1_3</name>
    <name evidence="4" type="ORF">VKT23_006463</name>
</gene>
<dbReference type="PANTHER" id="PTHR44169:SF6">
    <property type="entry name" value="NADPH-DEPENDENT 1-ACYLDIHYDROXYACETONE PHOSPHATE REDUCTASE"/>
    <property type="match status" value="1"/>
</dbReference>